<accession>X1HVE7</accession>
<gene>
    <name evidence="1" type="ORF">S03H2_27078</name>
</gene>
<feature type="non-terminal residue" evidence="1">
    <location>
        <position position="1"/>
    </location>
</feature>
<reference evidence="1" key="1">
    <citation type="journal article" date="2014" name="Front. Microbiol.">
        <title>High frequency of phylogenetically diverse reductive dehalogenase-homologous genes in deep subseafloor sedimentary metagenomes.</title>
        <authorList>
            <person name="Kawai M."/>
            <person name="Futagami T."/>
            <person name="Toyoda A."/>
            <person name="Takaki Y."/>
            <person name="Nishi S."/>
            <person name="Hori S."/>
            <person name="Arai W."/>
            <person name="Tsubouchi T."/>
            <person name="Morono Y."/>
            <person name="Uchiyama I."/>
            <person name="Ito T."/>
            <person name="Fujiyama A."/>
            <person name="Inagaki F."/>
            <person name="Takami H."/>
        </authorList>
    </citation>
    <scope>NUCLEOTIDE SEQUENCE</scope>
    <source>
        <strain evidence="1">Expedition CK06-06</strain>
    </source>
</reference>
<dbReference type="AlphaFoldDB" id="X1HVE7"/>
<evidence type="ECO:0000313" key="1">
    <source>
        <dbReference type="EMBL" id="GAH57799.1"/>
    </source>
</evidence>
<protein>
    <submittedName>
        <fullName evidence="1">Uncharacterized protein</fullName>
    </submittedName>
</protein>
<comment type="caution">
    <text evidence="1">The sequence shown here is derived from an EMBL/GenBank/DDBJ whole genome shotgun (WGS) entry which is preliminary data.</text>
</comment>
<feature type="non-terminal residue" evidence="1">
    <location>
        <position position="57"/>
    </location>
</feature>
<organism evidence="1">
    <name type="scientific">marine sediment metagenome</name>
    <dbReference type="NCBI Taxonomy" id="412755"/>
    <lineage>
        <taxon>unclassified sequences</taxon>
        <taxon>metagenomes</taxon>
        <taxon>ecological metagenomes</taxon>
    </lineage>
</organism>
<dbReference type="EMBL" id="BARU01016037">
    <property type="protein sequence ID" value="GAH57799.1"/>
    <property type="molecule type" value="Genomic_DNA"/>
</dbReference>
<proteinExistence type="predicted"/>
<name>X1HVE7_9ZZZZ</name>
<sequence length="57" mass="5409">AGIVAALALSACSGSAASAPTSASPVAGGSITIARLGAEVTNLDPVPDTLTKGEFRP</sequence>